<comment type="caution">
    <text evidence="2">The sequence shown here is derived from an EMBL/GenBank/DDBJ whole genome shotgun (WGS) entry which is preliminary data.</text>
</comment>
<protein>
    <recommendedName>
        <fullName evidence="4">TSL-kinase interacting protein 1</fullName>
    </recommendedName>
</protein>
<evidence type="ECO:0000313" key="2">
    <source>
        <dbReference type="EMBL" id="KAG2595258.1"/>
    </source>
</evidence>
<dbReference type="OrthoDB" id="745018at2759"/>
<dbReference type="EMBL" id="CM029045">
    <property type="protein sequence ID" value="KAG2595258.1"/>
    <property type="molecule type" value="Genomic_DNA"/>
</dbReference>
<gene>
    <name evidence="2" type="ORF">PVAP13_5KG061000</name>
</gene>
<dbReference type="InterPro" id="IPR055315">
    <property type="entry name" value="Cramped-like"/>
</dbReference>
<sequence>MKAQKQKLAPGTGANTKSCCNKLPSLKVGAHINKSPGNISAKRRKGAGFSPKSYTESMIASKTGGRMESPHNDSMEFSARPPNHSGKIKLQLFPIVETIQEIMQQEKHNPYLELILAPRKKISSVVQHLNTKWGSSRCAKGELMLFPNDTSVDMIANSAKWTIKDSCTAADVHVAVGSPSTFRLRYGWFGPNLKQQCSGPSLSSVQSADNTIKPPDLVLSEQKHMAGSGEFPSNFVTPSIVDSTIAVQPVDNQSKVAPLSWLDSISNISFGALLSEAAPSQDSKQLPSQNILSLQQIPATCDSFDAAIASLIARQQAINQPKVSNPSLWEAEETCHAFAFQNQALRRTSSSVPGNSGSASVLGAIPETGTDDDQQCSAKGKEREATTEPSVLDSDRNANPDISMHVSTGDPEHGSSFSGFLSGADSLGLSGLLANSLDAFQNFSVS</sequence>
<keyword evidence="3" id="KW-1185">Reference proteome</keyword>
<dbReference type="GO" id="GO:0007389">
    <property type="term" value="P:pattern specification process"/>
    <property type="evidence" value="ECO:0007669"/>
    <property type="project" value="TreeGrafter"/>
</dbReference>
<feature type="region of interest" description="Disordered" evidence="1">
    <location>
        <begin position="348"/>
        <end position="414"/>
    </location>
</feature>
<feature type="region of interest" description="Disordered" evidence="1">
    <location>
        <begin position="31"/>
        <end position="83"/>
    </location>
</feature>
<dbReference type="GO" id="GO:0005634">
    <property type="term" value="C:nucleus"/>
    <property type="evidence" value="ECO:0007669"/>
    <property type="project" value="TreeGrafter"/>
</dbReference>
<accession>A0A8T0SE11</accession>
<dbReference type="PANTHER" id="PTHR21677">
    <property type="entry name" value="CRAMPED PROTEIN"/>
    <property type="match status" value="1"/>
</dbReference>
<reference evidence="2" key="1">
    <citation type="submission" date="2020-05" db="EMBL/GenBank/DDBJ databases">
        <title>WGS assembly of Panicum virgatum.</title>
        <authorList>
            <person name="Lovell J.T."/>
            <person name="Jenkins J."/>
            <person name="Shu S."/>
            <person name="Juenger T.E."/>
            <person name="Schmutz J."/>
        </authorList>
    </citation>
    <scope>NUCLEOTIDE SEQUENCE</scope>
    <source>
        <strain evidence="2">AP13</strain>
    </source>
</reference>
<dbReference type="GO" id="GO:0003682">
    <property type="term" value="F:chromatin binding"/>
    <property type="evidence" value="ECO:0007669"/>
    <property type="project" value="InterPro"/>
</dbReference>
<name>A0A8T0SE11_PANVG</name>
<dbReference type="Proteomes" id="UP000823388">
    <property type="component" value="Chromosome 5K"/>
</dbReference>
<evidence type="ECO:0000313" key="3">
    <source>
        <dbReference type="Proteomes" id="UP000823388"/>
    </source>
</evidence>
<evidence type="ECO:0008006" key="4">
    <source>
        <dbReference type="Google" id="ProtNLM"/>
    </source>
</evidence>
<organism evidence="2 3">
    <name type="scientific">Panicum virgatum</name>
    <name type="common">Blackwell switchgrass</name>
    <dbReference type="NCBI Taxonomy" id="38727"/>
    <lineage>
        <taxon>Eukaryota</taxon>
        <taxon>Viridiplantae</taxon>
        <taxon>Streptophyta</taxon>
        <taxon>Embryophyta</taxon>
        <taxon>Tracheophyta</taxon>
        <taxon>Spermatophyta</taxon>
        <taxon>Magnoliopsida</taxon>
        <taxon>Liliopsida</taxon>
        <taxon>Poales</taxon>
        <taxon>Poaceae</taxon>
        <taxon>PACMAD clade</taxon>
        <taxon>Panicoideae</taxon>
        <taxon>Panicodae</taxon>
        <taxon>Paniceae</taxon>
        <taxon>Panicinae</taxon>
        <taxon>Panicum</taxon>
        <taxon>Panicum sect. Hiantes</taxon>
    </lineage>
</organism>
<feature type="compositionally biased region" description="Low complexity" evidence="1">
    <location>
        <begin position="349"/>
        <end position="361"/>
    </location>
</feature>
<proteinExistence type="predicted"/>
<dbReference type="AlphaFoldDB" id="A0A8T0SE11"/>
<dbReference type="PANTHER" id="PTHR21677:SF5">
    <property type="entry name" value="OS01G0182400 PROTEIN"/>
    <property type="match status" value="1"/>
</dbReference>
<evidence type="ECO:0000256" key="1">
    <source>
        <dbReference type="SAM" id="MobiDB-lite"/>
    </source>
</evidence>